<dbReference type="InterPro" id="IPR002818">
    <property type="entry name" value="DJ-1/PfpI"/>
</dbReference>
<evidence type="ECO:0000259" key="2">
    <source>
        <dbReference type="Pfam" id="PF01965"/>
    </source>
</evidence>
<sequence>MNKKILVPIACGTEEMEAVTVIDMMARAGYDVTVASADFDGKLTLTASRGVILGAQCRLVDVADEQFDVIVLSGGVAGAETFRDSPILIEMVKQHMYEGKLVAAICAAPALVLQHHNLYPQAIMTCHPNFMSHIGEQNWRPKRVTYDVNHNLLTSQGPGTALEFAMEIIILLSGKQHARQVAEPMVTVPVLNYHKLGED</sequence>
<dbReference type="EMBL" id="PDGH01000146">
    <property type="protein sequence ID" value="POB42216.1"/>
    <property type="molecule type" value="Genomic_DNA"/>
</dbReference>
<reference evidence="3 4" key="1">
    <citation type="journal article" date="2018" name="Front. Microbiol.">
        <title>Phylogeny of Vibrio vulnificus from the Analysis of the Core-Genome: Implications for Intra-Species Taxonomy.</title>
        <authorList>
            <person name="Roig F.J."/>
            <person name="Gonzalez-Candelas F."/>
            <person name="Sanjuan E."/>
            <person name="Fouz B."/>
            <person name="Feil E.J."/>
            <person name="Llorens C."/>
            <person name="Baker-Austin C."/>
            <person name="Oliver J.D."/>
            <person name="Danin-Poleg Y."/>
            <person name="Gibas C.J."/>
            <person name="Kashi Y."/>
            <person name="Gulig P.A."/>
            <person name="Morrison S.S."/>
            <person name="Amaro C."/>
        </authorList>
    </citation>
    <scope>NUCLEOTIDE SEQUENCE [LARGE SCALE GENOMIC DNA]</scope>
    <source>
        <strain evidence="3 4">CECT4608</strain>
    </source>
</reference>
<dbReference type="PANTHER" id="PTHR48094:SF12">
    <property type="entry name" value="PARKINSON DISEASE PROTEIN 7 HOMOLOG"/>
    <property type="match status" value="1"/>
</dbReference>
<protein>
    <submittedName>
        <fullName evidence="3">DJ-1 family protein</fullName>
    </submittedName>
</protein>
<dbReference type="AlphaFoldDB" id="A0A2S3QWI2"/>
<dbReference type="InterPro" id="IPR029062">
    <property type="entry name" value="Class_I_gatase-like"/>
</dbReference>
<dbReference type="GO" id="GO:0005737">
    <property type="term" value="C:cytoplasm"/>
    <property type="evidence" value="ECO:0007669"/>
    <property type="project" value="TreeGrafter"/>
</dbReference>
<dbReference type="Pfam" id="PF01965">
    <property type="entry name" value="DJ-1_PfpI"/>
    <property type="match status" value="1"/>
</dbReference>
<evidence type="ECO:0000256" key="1">
    <source>
        <dbReference type="ARBA" id="ARBA00022737"/>
    </source>
</evidence>
<dbReference type="Proteomes" id="UP000237466">
    <property type="component" value="Unassembled WGS sequence"/>
</dbReference>
<comment type="caution">
    <text evidence="3">The sequence shown here is derived from an EMBL/GenBank/DDBJ whole genome shotgun (WGS) entry which is preliminary data.</text>
</comment>
<dbReference type="InterPro" id="IPR050325">
    <property type="entry name" value="Prot/Nucl_acid_deglycase"/>
</dbReference>
<evidence type="ECO:0000313" key="4">
    <source>
        <dbReference type="Proteomes" id="UP000237466"/>
    </source>
</evidence>
<proteinExistence type="predicted"/>
<dbReference type="NCBIfam" id="TIGR01383">
    <property type="entry name" value="not_thiJ"/>
    <property type="match status" value="1"/>
</dbReference>
<gene>
    <name evidence="3" type="ORF">CRN52_24870</name>
</gene>
<dbReference type="InterPro" id="IPR006287">
    <property type="entry name" value="DJ-1"/>
</dbReference>
<dbReference type="PANTHER" id="PTHR48094">
    <property type="entry name" value="PROTEIN/NUCLEIC ACID DEGLYCASE DJ-1-RELATED"/>
    <property type="match status" value="1"/>
</dbReference>
<accession>A0A2S3QWI2</accession>
<name>A0A2S3QWI2_VIBVL</name>
<keyword evidence="1" id="KW-0677">Repeat</keyword>
<dbReference type="RefSeq" id="WP_103201336.1">
    <property type="nucleotide sequence ID" value="NZ_PDGH01000146.1"/>
</dbReference>
<dbReference type="Gene3D" id="3.40.50.880">
    <property type="match status" value="1"/>
</dbReference>
<feature type="domain" description="DJ-1/PfpI" evidence="2">
    <location>
        <begin position="3"/>
        <end position="169"/>
    </location>
</feature>
<evidence type="ECO:0000313" key="3">
    <source>
        <dbReference type="EMBL" id="POB42216.1"/>
    </source>
</evidence>
<dbReference type="SUPFAM" id="SSF52317">
    <property type="entry name" value="Class I glutamine amidotransferase-like"/>
    <property type="match status" value="1"/>
</dbReference>
<dbReference type="CDD" id="cd03135">
    <property type="entry name" value="GATase1_DJ-1"/>
    <property type="match status" value="1"/>
</dbReference>
<organism evidence="3 4">
    <name type="scientific">Vibrio vulnificus</name>
    <dbReference type="NCBI Taxonomy" id="672"/>
    <lineage>
        <taxon>Bacteria</taxon>
        <taxon>Pseudomonadati</taxon>
        <taxon>Pseudomonadota</taxon>
        <taxon>Gammaproteobacteria</taxon>
        <taxon>Vibrionales</taxon>
        <taxon>Vibrionaceae</taxon>
        <taxon>Vibrio</taxon>
    </lineage>
</organism>
<dbReference type="FunFam" id="3.40.50.880:FF:000015">
    <property type="entry name" value="Protein DJ-1 homolog C"/>
    <property type="match status" value="1"/>
</dbReference>